<dbReference type="Proteomes" id="UP000683925">
    <property type="component" value="Unassembled WGS sequence"/>
</dbReference>
<sequence>MFNIWMSSQEMVHISYHQLLHKFLYKFCIMWRQNKQNNFPIQVTLYKLQIFLINLRVHFC</sequence>
<dbReference type="AlphaFoldDB" id="A0A8S1UB62"/>
<reference evidence="1" key="1">
    <citation type="submission" date="2021-01" db="EMBL/GenBank/DDBJ databases">
        <authorList>
            <consortium name="Genoscope - CEA"/>
            <person name="William W."/>
        </authorList>
    </citation>
    <scope>NUCLEOTIDE SEQUENCE</scope>
</reference>
<gene>
    <name evidence="1" type="ORF">POCTA_138.1.T0400109</name>
</gene>
<keyword evidence="2" id="KW-1185">Reference proteome</keyword>
<accession>A0A8S1UB62</accession>
<proteinExistence type="predicted"/>
<evidence type="ECO:0000313" key="2">
    <source>
        <dbReference type="Proteomes" id="UP000683925"/>
    </source>
</evidence>
<comment type="caution">
    <text evidence="1">The sequence shown here is derived from an EMBL/GenBank/DDBJ whole genome shotgun (WGS) entry which is preliminary data.</text>
</comment>
<protein>
    <submittedName>
        <fullName evidence="1">Uncharacterized protein</fullName>
    </submittedName>
</protein>
<organism evidence="1 2">
    <name type="scientific">Paramecium octaurelia</name>
    <dbReference type="NCBI Taxonomy" id="43137"/>
    <lineage>
        <taxon>Eukaryota</taxon>
        <taxon>Sar</taxon>
        <taxon>Alveolata</taxon>
        <taxon>Ciliophora</taxon>
        <taxon>Intramacronucleata</taxon>
        <taxon>Oligohymenophorea</taxon>
        <taxon>Peniculida</taxon>
        <taxon>Parameciidae</taxon>
        <taxon>Paramecium</taxon>
    </lineage>
</organism>
<name>A0A8S1UB62_PAROT</name>
<evidence type="ECO:0000313" key="1">
    <source>
        <dbReference type="EMBL" id="CAD8161594.1"/>
    </source>
</evidence>
<dbReference type="EMBL" id="CAJJDP010000040">
    <property type="protein sequence ID" value="CAD8161594.1"/>
    <property type="molecule type" value="Genomic_DNA"/>
</dbReference>